<keyword evidence="2" id="KW-1185">Reference proteome</keyword>
<dbReference type="CDD" id="cd00093">
    <property type="entry name" value="HTH_XRE"/>
    <property type="match status" value="1"/>
</dbReference>
<dbReference type="RefSeq" id="WP_244717466.1">
    <property type="nucleotide sequence ID" value="NZ_CP095049.1"/>
</dbReference>
<dbReference type="SUPFAM" id="SSF47413">
    <property type="entry name" value="lambda repressor-like DNA-binding domains"/>
    <property type="match status" value="1"/>
</dbReference>
<name>A0ABY4F8G5_9BACT</name>
<dbReference type="EMBL" id="CP095049">
    <property type="protein sequence ID" value="UOQ52944.1"/>
    <property type="molecule type" value="Genomic_DNA"/>
</dbReference>
<reference evidence="1 2" key="1">
    <citation type="submission" date="2022-04" db="EMBL/GenBank/DDBJ databases">
        <title>Hymenobacter sp. isolated from the air.</title>
        <authorList>
            <person name="Won M."/>
            <person name="Lee C.-M."/>
            <person name="Woen H.-Y."/>
            <person name="Kwon S.-W."/>
        </authorList>
    </citation>
    <scope>NUCLEOTIDE SEQUENCE [LARGE SCALE GENOMIC DNA]</scope>
    <source>
        <strain evidence="2">5116 S-27</strain>
    </source>
</reference>
<evidence type="ECO:0000313" key="1">
    <source>
        <dbReference type="EMBL" id="UOQ52944.1"/>
    </source>
</evidence>
<dbReference type="Proteomes" id="UP000831785">
    <property type="component" value="Chromosome"/>
</dbReference>
<dbReference type="InterPro" id="IPR001387">
    <property type="entry name" value="Cro/C1-type_HTH"/>
</dbReference>
<sequence>MPSVPADYQPAEFSLTAAVRAHLGVSTRQLGRYLGVTAGFVSHIEVGRRGLSAARLPRLLWLSHLLPPPLGQGQPAVPGPALFEPLAPLPAPDELLPAWPASAPEPAAEALRSRLRECRLLLLTHGEELARLQGRATQLAHRRWGLAQLRAVAPPADPDEAAHYARWLAELADDLAREEPSPATAAAYLVLRARVAGLRAEVAALAAG</sequence>
<accession>A0ABY4F8G5</accession>
<organism evidence="1 2">
    <name type="scientific">Hymenobacter cellulosivorans</name>
    <dbReference type="NCBI Taxonomy" id="2932249"/>
    <lineage>
        <taxon>Bacteria</taxon>
        <taxon>Pseudomonadati</taxon>
        <taxon>Bacteroidota</taxon>
        <taxon>Cytophagia</taxon>
        <taxon>Cytophagales</taxon>
        <taxon>Hymenobacteraceae</taxon>
        <taxon>Hymenobacter</taxon>
    </lineage>
</organism>
<proteinExistence type="predicted"/>
<gene>
    <name evidence="1" type="ORF">MUN80_24805</name>
</gene>
<evidence type="ECO:0000313" key="2">
    <source>
        <dbReference type="Proteomes" id="UP000831785"/>
    </source>
</evidence>
<dbReference type="InterPro" id="IPR010982">
    <property type="entry name" value="Lambda_DNA-bd_dom_sf"/>
</dbReference>
<protein>
    <submittedName>
        <fullName evidence="1">Helix-turn-helix domain-containing protein</fullName>
    </submittedName>
</protein>